<dbReference type="SMART" id="SM00822">
    <property type="entry name" value="PKS_KR"/>
    <property type="match status" value="1"/>
</dbReference>
<dbReference type="Proteomes" id="UP000593802">
    <property type="component" value="Chromosome"/>
</dbReference>
<evidence type="ECO:0000256" key="2">
    <source>
        <dbReference type="ARBA" id="ARBA00023002"/>
    </source>
</evidence>
<dbReference type="SUPFAM" id="SSF51735">
    <property type="entry name" value="NAD(P)-binding Rossmann-fold domains"/>
    <property type="match status" value="1"/>
</dbReference>
<dbReference type="Pfam" id="PF00106">
    <property type="entry name" value="adh_short"/>
    <property type="match status" value="1"/>
</dbReference>
<gene>
    <name evidence="5" type="ORF">skT53_03230</name>
</gene>
<dbReference type="InterPro" id="IPR020904">
    <property type="entry name" value="Sc_DH/Rdtase_CS"/>
</dbReference>
<dbReference type="Gene3D" id="3.40.50.720">
    <property type="entry name" value="NAD(P)-binding Rossmann-like Domain"/>
    <property type="match status" value="1"/>
</dbReference>
<sequence>MNLKGRVALITGASSGIGWQTALAFAEKGARLAVTARSADKLHELADLIRKKGGECFVAPADVTDADSVRQAAELVGNHYARIDILVNNAGFGVFKPVLEMDMQTVEEMMNVNYFGMVRFIQAVVPIMIRQNFGHVVNVASLAGFMAAPTHGAYAATKFAVIGLSEALREEVRPQGILVSTVNPGPIDTPFFERADLNHIPPIARRFMLKPDKVAQSIVRAIEQEIPQVVIPGGMVPVIKIKALMPNLFARGTGKLYRRKP</sequence>
<dbReference type="KEGG" id="eff:skT53_03230"/>
<evidence type="ECO:0000256" key="1">
    <source>
        <dbReference type="ARBA" id="ARBA00006484"/>
    </source>
</evidence>
<dbReference type="GO" id="GO:0016491">
    <property type="term" value="F:oxidoreductase activity"/>
    <property type="evidence" value="ECO:0007669"/>
    <property type="project" value="UniProtKB-KW"/>
</dbReference>
<dbReference type="GO" id="GO:0016020">
    <property type="term" value="C:membrane"/>
    <property type="evidence" value="ECO:0007669"/>
    <property type="project" value="TreeGrafter"/>
</dbReference>
<keyword evidence="2" id="KW-0560">Oxidoreductase</keyword>
<comment type="similarity">
    <text evidence="1 3">Belongs to the short-chain dehydrogenases/reductases (SDR) family.</text>
</comment>
<organism evidence="5 6">
    <name type="scientific">Effusibacillus dendaii</name>
    <dbReference type="NCBI Taxonomy" id="2743772"/>
    <lineage>
        <taxon>Bacteria</taxon>
        <taxon>Bacillati</taxon>
        <taxon>Bacillota</taxon>
        <taxon>Bacilli</taxon>
        <taxon>Bacillales</taxon>
        <taxon>Alicyclobacillaceae</taxon>
        <taxon>Effusibacillus</taxon>
    </lineage>
</organism>
<dbReference type="GO" id="GO:0008206">
    <property type="term" value="P:bile acid metabolic process"/>
    <property type="evidence" value="ECO:0007669"/>
    <property type="project" value="UniProtKB-ARBA"/>
</dbReference>
<reference evidence="5 6" key="1">
    <citation type="submission" date="2020-08" db="EMBL/GenBank/DDBJ databases">
        <title>Complete Genome Sequence of Effusibacillus dendaii Strain skT53, Isolated from Farmland soil.</title>
        <authorList>
            <person name="Konishi T."/>
            <person name="Kawasaki H."/>
        </authorList>
    </citation>
    <scope>NUCLEOTIDE SEQUENCE [LARGE SCALE GENOMIC DNA]</scope>
    <source>
        <strain evidence="6">skT53</strain>
    </source>
</reference>
<dbReference type="InterPro" id="IPR036291">
    <property type="entry name" value="NAD(P)-bd_dom_sf"/>
</dbReference>
<name>A0A7I8D5D3_9BACL</name>
<protein>
    <submittedName>
        <fullName evidence="5">Oxidoreductase</fullName>
    </submittedName>
</protein>
<evidence type="ECO:0000256" key="3">
    <source>
        <dbReference type="RuleBase" id="RU000363"/>
    </source>
</evidence>
<evidence type="ECO:0000259" key="4">
    <source>
        <dbReference type="SMART" id="SM00822"/>
    </source>
</evidence>
<dbReference type="PIRSF" id="PIRSF000126">
    <property type="entry name" value="11-beta-HSD1"/>
    <property type="match status" value="1"/>
</dbReference>
<keyword evidence="6" id="KW-1185">Reference proteome</keyword>
<dbReference type="FunFam" id="3.40.50.720:FF:000084">
    <property type="entry name" value="Short-chain dehydrogenase reductase"/>
    <property type="match status" value="1"/>
</dbReference>
<dbReference type="PRINTS" id="PR00081">
    <property type="entry name" value="GDHRDH"/>
</dbReference>
<accession>A0A7I8D5D3</accession>
<dbReference type="InterPro" id="IPR002347">
    <property type="entry name" value="SDR_fam"/>
</dbReference>
<dbReference type="EMBL" id="AP023366">
    <property type="protein sequence ID" value="BCJ85338.1"/>
    <property type="molecule type" value="Genomic_DNA"/>
</dbReference>
<dbReference type="PRINTS" id="PR00080">
    <property type="entry name" value="SDRFAMILY"/>
</dbReference>
<feature type="domain" description="Ketoreductase" evidence="4">
    <location>
        <begin position="6"/>
        <end position="190"/>
    </location>
</feature>
<dbReference type="PROSITE" id="PS00061">
    <property type="entry name" value="ADH_SHORT"/>
    <property type="match status" value="1"/>
</dbReference>
<proteinExistence type="inferred from homology"/>
<dbReference type="PANTHER" id="PTHR44196">
    <property type="entry name" value="DEHYDROGENASE/REDUCTASE SDR FAMILY MEMBER 7B"/>
    <property type="match status" value="1"/>
</dbReference>
<dbReference type="RefSeq" id="WP_200759474.1">
    <property type="nucleotide sequence ID" value="NZ_AP023366.1"/>
</dbReference>
<evidence type="ECO:0000313" key="5">
    <source>
        <dbReference type="EMBL" id="BCJ85338.1"/>
    </source>
</evidence>
<dbReference type="InterPro" id="IPR057326">
    <property type="entry name" value="KR_dom"/>
</dbReference>
<evidence type="ECO:0000313" key="6">
    <source>
        <dbReference type="Proteomes" id="UP000593802"/>
    </source>
</evidence>
<dbReference type="PANTHER" id="PTHR44196:SF1">
    <property type="entry name" value="DEHYDROGENASE_REDUCTASE SDR FAMILY MEMBER 7B"/>
    <property type="match status" value="1"/>
</dbReference>
<dbReference type="AlphaFoldDB" id="A0A7I8D5D3"/>